<dbReference type="SMART" id="SM00343">
    <property type="entry name" value="ZnF_C2HC"/>
    <property type="match status" value="1"/>
</dbReference>
<feature type="compositionally biased region" description="Basic and acidic residues" evidence="2">
    <location>
        <begin position="186"/>
        <end position="196"/>
    </location>
</feature>
<dbReference type="GO" id="GO:0003676">
    <property type="term" value="F:nucleic acid binding"/>
    <property type="evidence" value="ECO:0007669"/>
    <property type="project" value="InterPro"/>
</dbReference>
<proteinExistence type="predicted"/>
<name>A0A9D4SR91_RHISA</name>
<keyword evidence="1" id="KW-0479">Metal-binding</keyword>
<accession>A0A9D4SR91</accession>
<keyword evidence="1" id="KW-0863">Zinc-finger</keyword>
<feature type="domain" description="CCHC-type" evidence="3">
    <location>
        <begin position="96"/>
        <end position="111"/>
    </location>
</feature>
<evidence type="ECO:0000256" key="1">
    <source>
        <dbReference type="PROSITE-ProRule" id="PRU00047"/>
    </source>
</evidence>
<dbReference type="Pfam" id="PF00098">
    <property type="entry name" value="zf-CCHC"/>
    <property type="match status" value="1"/>
</dbReference>
<evidence type="ECO:0000313" key="5">
    <source>
        <dbReference type="Proteomes" id="UP000821837"/>
    </source>
</evidence>
<dbReference type="AlphaFoldDB" id="A0A9D4SR91"/>
<dbReference type="EMBL" id="JABSTV010001253">
    <property type="protein sequence ID" value="KAH7944215.1"/>
    <property type="molecule type" value="Genomic_DNA"/>
</dbReference>
<dbReference type="GO" id="GO:0008270">
    <property type="term" value="F:zinc ion binding"/>
    <property type="evidence" value="ECO:0007669"/>
    <property type="project" value="UniProtKB-KW"/>
</dbReference>
<organism evidence="4 5">
    <name type="scientific">Rhipicephalus sanguineus</name>
    <name type="common">Brown dog tick</name>
    <name type="synonym">Ixodes sanguineus</name>
    <dbReference type="NCBI Taxonomy" id="34632"/>
    <lineage>
        <taxon>Eukaryota</taxon>
        <taxon>Metazoa</taxon>
        <taxon>Ecdysozoa</taxon>
        <taxon>Arthropoda</taxon>
        <taxon>Chelicerata</taxon>
        <taxon>Arachnida</taxon>
        <taxon>Acari</taxon>
        <taxon>Parasitiformes</taxon>
        <taxon>Ixodida</taxon>
        <taxon>Ixodoidea</taxon>
        <taxon>Ixodidae</taxon>
        <taxon>Rhipicephalinae</taxon>
        <taxon>Rhipicephalus</taxon>
        <taxon>Rhipicephalus</taxon>
    </lineage>
</organism>
<dbReference type="Gene3D" id="4.10.60.10">
    <property type="entry name" value="Zinc finger, CCHC-type"/>
    <property type="match status" value="1"/>
</dbReference>
<evidence type="ECO:0000313" key="4">
    <source>
        <dbReference type="EMBL" id="KAH7944215.1"/>
    </source>
</evidence>
<comment type="caution">
    <text evidence="4">The sequence shown here is derived from an EMBL/GenBank/DDBJ whole genome shotgun (WGS) entry which is preliminary data.</text>
</comment>
<protein>
    <recommendedName>
        <fullName evidence="3">CCHC-type domain-containing protein</fullName>
    </recommendedName>
</protein>
<dbReference type="PROSITE" id="PS50158">
    <property type="entry name" value="ZF_CCHC"/>
    <property type="match status" value="1"/>
</dbReference>
<sequence length="221" mass="24814">MKDFRVGDRTYQATAYIMAPEDTSKGIIQGISDYDTPRGTEKSQVKDTNPGILHGKRMGRTSHAIIVLRGTYVPRYVHYRSCEYRCVLYKKQYETCYACGGLGHRSDVCPQPQVKRCPGCGSAEPTADHRCEPKCLLFSSDHPTESVPLAFALPHSLSVGNPQTAGRIPAESQFRTQSLEQVDLQDWSHTDAERGRTGRHRTPRTIRGELGRCRLRRTCEG</sequence>
<keyword evidence="5" id="KW-1185">Reference proteome</keyword>
<dbReference type="InterPro" id="IPR001878">
    <property type="entry name" value="Znf_CCHC"/>
</dbReference>
<evidence type="ECO:0000256" key="2">
    <source>
        <dbReference type="SAM" id="MobiDB-lite"/>
    </source>
</evidence>
<gene>
    <name evidence="4" type="ORF">HPB52_017419</name>
</gene>
<feature type="region of interest" description="Disordered" evidence="2">
    <location>
        <begin position="179"/>
        <end position="203"/>
    </location>
</feature>
<dbReference type="Proteomes" id="UP000821837">
    <property type="component" value="Unassembled WGS sequence"/>
</dbReference>
<reference evidence="4" key="2">
    <citation type="submission" date="2021-09" db="EMBL/GenBank/DDBJ databases">
        <authorList>
            <person name="Jia N."/>
            <person name="Wang J."/>
            <person name="Shi W."/>
            <person name="Du L."/>
            <person name="Sun Y."/>
            <person name="Zhan W."/>
            <person name="Jiang J."/>
            <person name="Wang Q."/>
            <person name="Zhang B."/>
            <person name="Ji P."/>
            <person name="Sakyi L.B."/>
            <person name="Cui X."/>
            <person name="Yuan T."/>
            <person name="Jiang B."/>
            <person name="Yang W."/>
            <person name="Lam T.T.-Y."/>
            <person name="Chang Q."/>
            <person name="Ding S."/>
            <person name="Wang X."/>
            <person name="Zhu J."/>
            <person name="Ruan X."/>
            <person name="Zhao L."/>
            <person name="Wei J."/>
            <person name="Que T."/>
            <person name="Du C."/>
            <person name="Cheng J."/>
            <person name="Dai P."/>
            <person name="Han X."/>
            <person name="Huang E."/>
            <person name="Gao Y."/>
            <person name="Liu J."/>
            <person name="Shao H."/>
            <person name="Ye R."/>
            <person name="Li L."/>
            <person name="Wei W."/>
            <person name="Wang X."/>
            <person name="Wang C."/>
            <person name="Huo Q."/>
            <person name="Li W."/>
            <person name="Guo W."/>
            <person name="Chen H."/>
            <person name="Chen S."/>
            <person name="Zhou L."/>
            <person name="Zhou L."/>
            <person name="Ni X."/>
            <person name="Tian J."/>
            <person name="Zhou Y."/>
            <person name="Sheng Y."/>
            <person name="Liu T."/>
            <person name="Pan Y."/>
            <person name="Xia L."/>
            <person name="Li J."/>
            <person name="Zhao F."/>
            <person name="Cao W."/>
        </authorList>
    </citation>
    <scope>NUCLEOTIDE SEQUENCE</scope>
    <source>
        <strain evidence="4">Rsan-2018</strain>
        <tissue evidence="4">Larvae</tissue>
    </source>
</reference>
<feature type="compositionally biased region" description="Basic and acidic residues" evidence="2">
    <location>
        <begin position="35"/>
        <end position="45"/>
    </location>
</feature>
<reference evidence="4" key="1">
    <citation type="journal article" date="2020" name="Cell">
        <title>Large-Scale Comparative Analyses of Tick Genomes Elucidate Their Genetic Diversity and Vector Capacities.</title>
        <authorList>
            <consortium name="Tick Genome and Microbiome Consortium (TIGMIC)"/>
            <person name="Jia N."/>
            <person name="Wang J."/>
            <person name="Shi W."/>
            <person name="Du L."/>
            <person name="Sun Y."/>
            <person name="Zhan W."/>
            <person name="Jiang J.F."/>
            <person name="Wang Q."/>
            <person name="Zhang B."/>
            <person name="Ji P."/>
            <person name="Bell-Sakyi L."/>
            <person name="Cui X.M."/>
            <person name="Yuan T.T."/>
            <person name="Jiang B.G."/>
            <person name="Yang W.F."/>
            <person name="Lam T.T."/>
            <person name="Chang Q.C."/>
            <person name="Ding S.J."/>
            <person name="Wang X.J."/>
            <person name="Zhu J.G."/>
            <person name="Ruan X.D."/>
            <person name="Zhao L."/>
            <person name="Wei J.T."/>
            <person name="Ye R.Z."/>
            <person name="Que T.C."/>
            <person name="Du C.H."/>
            <person name="Zhou Y.H."/>
            <person name="Cheng J.X."/>
            <person name="Dai P.F."/>
            <person name="Guo W.B."/>
            <person name="Han X.H."/>
            <person name="Huang E.J."/>
            <person name="Li L.F."/>
            <person name="Wei W."/>
            <person name="Gao Y.C."/>
            <person name="Liu J.Z."/>
            <person name="Shao H.Z."/>
            <person name="Wang X."/>
            <person name="Wang C.C."/>
            <person name="Yang T.C."/>
            <person name="Huo Q.B."/>
            <person name="Li W."/>
            <person name="Chen H.Y."/>
            <person name="Chen S.E."/>
            <person name="Zhou L.G."/>
            <person name="Ni X.B."/>
            <person name="Tian J.H."/>
            <person name="Sheng Y."/>
            <person name="Liu T."/>
            <person name="Pan Y.S."/>
            <person name="Xia L.Y."/>
            <person name="Li J."/>
            <person name="Zhao F."/>
            <person name="Cao W.C."/>
        </authorList>
    </citation>
    <scope>NUCLEOTIDE SEQUENCE</scope>
    <source>
        <strain evidence="4">Rsan-2018</strain>
    </source>
</reference>
<feature type="region of interest" description="Disordered" evidence="2">
    <location>
        <begin position="34"/>
        <end position="54"/>
    </location>
</feature>
<evidence type="ECO:0000259" key="3">
    <source>
        <dbReference type="PROSITE" id="PS50158"/>
    </source>
</evidence>
<keyword evidence="1" id="KW-0862">Zinc</keyword>